<dbReference type="SUPFAM" id="SSF53850">
    <property type="entry name" value="Periplasmic binding protein-like II"/>
    <property type="match status" value="1"/>
</dbReference>
<dbReference type="PANTHER" id="PTHR30537:SF32">
    <property type="entry name" value="HTH-TYPE TRANSCRIPTIONAL REGULATOR DSDC"/>
    <property type="match status" value="1"/>
</dbReference>
<protein>
    <recommendedName>
        <fullName evidence="2">LysR substrate-binding domain-containing protein</fullName>
    </recommendedName>
</protein>
<dbReference type="InterPro" id="IPR005119">
    <property type="entry name" value="LysR_subst-bd"/>
</dbReference>
<comment type="similarity">
    <text evidence="1">Belongs to the LysR transcriptional regulatory family.</text>
</comment>
<evidence type="ECO:0000313" key="3">
    <source>
        <dbReference type="EMBL" id="HJD97973.1"/>
    </source>
</evidence>
<evidence type="ECO:0000259" key="2">
    <source>
        <dbReference type="Pfam" id="PF03466"/>
    </source>
</evidence>
<dbReference type="Gene3D" id="3.40.190.10">
    <property type="entry name" value="Periplasmic binding protein-like II"/>
    <property type="match status" value="2"/>
</dbReference>
<dbReference type="GO" id="GO:0006351">
    <property type="term" value="P:DNA-templated transcription"/>
    <property type="evidence" value="ECO:0007669"/>
    <property type="project" value="TreeGrafter"/>
</dbReference>
<dbReference type="EMBL" id="DYZA01000204">
    <property type="protein sequence ID" value="HJD97973.1"/>
    <property type="molecule type" value="Genomic_DNA"/>
</dbReference>
<reference evidence="3" key="2">
    <citation type="submission" date="2021-09" db="EMBL/GenBank/DDBJ databases">
        <authorList>
            <person name="Gilroy R."/>
        </authorList>
    </citation>
    <scope>NUCLEOTIDE SEQUENCE</scope>
    <source>
        <strain evidence="3">ChiGjej2B2-19336</strain>
    </source>
</reference>
<dbReference type="AlphaFoldDB" id="A0A921AXJ4"/>
<organism evidence="3 4">
    <name type="scientific">Mailhella massiliensis</name>
    <dbReference type="NCBI Taxonomy" id="1903261"/>
    <lineage>
        <taxon>Bacteria</taxon>
        <taxon>Pseudomonadati</taxon>
        <taxon>Thermodesulfobacteriota</taxon>
        <taxon>Desulfovibrionia</taxon>
        <taxon>Desulfovibrionales</taxon>
        <taxon>Desulfovibrionaceae</taxon>
        <taxon>Mailhella</taxon>
    </lineage>
</organism>
<dbReference type="GO" id="GO:0003700">
    <property type="term" value="F:DNA-binding transcription factor activity"/>
    <property type="evidence" value="ECO:0007669"/>
    <property type="project" value="TreeGrafter"/>
</dbReference>
<dbReference type="CDD" id="cd08432">
    <property type="entry name" value="PBP2_GcdR_TrpI_HvrB_AmpR_like"/>
    <property type="match status" value="1"/>
</dbReference>
<dbReference type="Proteomes" id="UP000698963">
    <property type="component" value="Unassembled WGS sequence"/>
</dbReference>
<dbReference type="RefSeq" id="WP_304123203.1">
    <property type="nucleotide sequence ID" value="NZ_DYZA01000204.1"/>
</dbReference>
<reference evidence="3" key="1">
    <citation type="journal article" date="2021" name="PeerJ">
        <title>Extensive microbial diversity within the chicken gut microbiome revealed by metagenomics and culture.</title>
        <authorList>
            <person name="Gilroy R."/>
            <person name="Ravi A."/>
            <person name="Getino M."/>
            <person name="Pursley I."/>
            <person name="Horton D.L."/>
            <person name="Alikhan N.F."/>
            <person name="Baker D."/>
            <person name="Gharbi K."/>
            <person name="Hall N."/>
            <person name="Watson M."/>
            <person name="Adriaenssens E.M."/>
            <person name="Foster-Nyarko E."/>
            <person name="Jarju S."/>
            <person name="Secka A."/>
            <person name="Antonio M."/>
            <person name="Oren A."/>
            <person name="Chaudhuri R.R."/>
            <person name="La Ragione R."/>
            <person name="Hildebrand F."/>
            <person name="Pallen M.J."/>
        </authorList>
    </citation>
    <scope>NUCLEOTIDE SEQUENCE</scope>
    <source>
        <strain evidence="3">ChiGjej2B2-19336</strain>
    </source>
</reference>
<evidence type="ECO:0000313" key="4">
    <source>
        <dbReference type="Proteomes" id="UP000698963"/>
    </source>
</evidence>
<proteinExistence type="inferred from homology"/>
<dbReference type="PANTHER" id="PTHR30537">
    <property type="entry name" value="HTH-TYPE TRANSCRIPTIONAL REGULATOR"/>
    <property type="match status" value="1"/>
</dbReference>
<evidence type="ECO:0000256" key="1">
    <source>
        <dbReference type="ARBA" id="ARBA00009437"/>
    </source>
</evidence>
<accession>A0A921AXJ4</accession>
<gene>
    <name evidence="3" type="ORF">K8W16_10055</name>
</gene>
<dbReference type="Pfam" id="PF03466">
    <property type="entry name" value="LysR_substrate"/>
    <property type="match status" value="1"/>
</dbReference>
<sequence length="253" mass="28696">MLHNALDAGFGQIYEAIRNIKEGESKGDLFIACAPSISGCWLLPRLKDFHNEYPDISLHIRSENNLIDYEKKERNVDVAIYCGESISAGLYATPLLSDTLMPVCSQEYARKHHLMENPEALRHCTLIHEYSDLGNSPYYSGWEVWGKWAGINGLPLHSGYSFDRAELTIIAAREGFGVALGREWLVREALAKKELVVPFKLVFPAPQTYYVVSTHKGMLRPKVRLFHDWILEKARESTSYAELHRCPAGLEQS</sequence>
<dbReference type="GO" id="GO:0043565">
    <property type="term" value="F:sequence-specific DNA binding"/>
    <property type="evidence" value="ECO:0007669"/>
    <property type="project" value="TreeGrafter"/>
</dbReference>
<comment type="caution">
    <text evidence="3">The sequence shown here is derived from an EMBL/GenBank/DDBJ whole genome shotgun (WGS) entry which is preliminary data.</text>
</comment>
<name>A0A921AXJ4_9BACT</name>
<dbReference type="InterPro" id="IPR058163">
    <property type="entry name" value="LysR-type_TF_proteobact-type"/>
</dbReference>
<feature type="domain" description="LysR substrate-binding" evidence="2">
    <location>
        <begin position="23"/>
        <end position="234"/>
    </location>
</feature>